<gene>
    <name evidence="2" type="ORF">FHS40_008478</name>
</gene>
<name>A0A7W8B2V9_STRST</name>
<evidence type="ECO:0000313" key="3">
    <source>
        <dbReference type="Proteomes" id="UP000549009"/>
    </source>
</evidence>
<accession>A0A7W8B2V9</accession>
<dbReference type="Proteomes" id="UP000549009">
    <property type="component" value="Unassembled WGS sequence"/>
</dbReference>
<sequence length="220" mass="23291">MTASSGTSRPRLPWLLLAVTVLLAATALGMLTVPQSPSLPSAAPSRTVSALSTPAFGQKDTYAPPSFPAGSGSEAPSLPPDAAPTPVGELPPRAEGPDADRPIQQHLEQDWPRDLPVVQEQRLRAAGARLLRADATGAGRELFPGVFGRRPPHLIAPAFSRVRIQAAIARRAPGGGARRAVVHLVWAGADRGGTYLDTRVTDLYFRQPKGTDRWTALPLP</sequence>
<feature type="region of interest" description="Disordered" evidence="1">
    <location>
        <begin position="56"/>
        <end position="100"/>
    </location>
</feature>
<proteinExistence type="predicted"/>
<protein>
    <submittedName>
        <fullName evidence="2">Uncharacterized protein</fullName>
    </submittedName>
</protein>
<keyword evidence="3" id="KW-1185">Reference proteome</keyword>
<dbReference type="AlphaFoldDB" id="A0A7W8B2V9"/>
<evidence type="ECO:0000256" key="1">
    <source>
        <dbReference type="SAM" id="MobiDB-lite"/>
    </source>
</evidence>
<organism evidence="2 3">
    <name type="scientific">Streptomyces spectabilis</name>
    <dbReference type="NCBI Taxonomy" id="68270"/>
    <lineage>
        <taxon>Bacteria</taxon>
        <taxon>Bacillati</taxon>
        <taxon>Actinomycetota</taxon>
        <taxon>Actinomycetes</taxon>
        <taxon>Kitasatosporales</taxon>
        <taxon>Streptomycetaceae</taxon>
        <taxon>Streptomyces</taxon>
    </lineage>
</organism>
<reference evidence="2 3" key="1">
    <citation type="submission" date="2020-08" db="EMBL/GenBank/DDBJ databases">
        <title>Genomic Encyclopedia of Type Strains, Phase III (KMG-III): the genomes of soil and plant-associated and newly described type strains.</title>
        <authorList>
            <person name="Whitman W."/>
        </authorList>
    </citation>
    <scope>NUCLEOTIDE SEQUENCE [LARGE SCALE GENOMIC DNA]</scope>
    <source>
        <strain evidence="2 3">CECT 3146</strain>
    </source>
</reference>
<dbReference type="EMBL" id="JACHJD010000026">
    <property type="protein sequence ID" value="MBB5109350.1"/>
    <property type="molecule type" value="Genomic_DNA"/>
</dbReference>
<comment type="caution">
    <text evidence="2">The sequence shown here is derived from an EMBL/GenBank/DDBJ whole genome shotgun (WGS) entry which is preliminary data.</text>
</comment>
<evidence type="ECO:0000313" key="2">
    <source>
        <dbReference type="EMBL" id="MBB5109350.1"/>
    </source>
</evidence>